<dbReference type="RefSeq" id="WP_380081843.1">
    <property type="nucleotide sequence ID" value="NZ_JBHSWD010000001.1"/>
</dbReference>
<protein>
    <recommendedName>
        <fullName evidence="3">N-acetyltransferase domain-containing protein</fullName>
    </recommendedName>
</protein>
<sequence length="61" mass="6885">MQQAAEDAAQAGYRLLRLDTDVSRPALRELYRSFGFQGVDIREVEGYLVERFELAVAPAQP</sequence>
<keyword evidence="2" id="KW-1185">Reference proteome</keyword>
<organism evidence="1 2">
    <name type="scientific">Deinococcus lacus</name>
    <dbReference type="NCBI Taxonomy" id="392561"/>
    <lineage>
        <taxon>Bacteria</taxon>
        <taxon>Thermotogati</taxon>
        <taxon>Deinococcota</taxon>
        <taxon>Deinococci</taxon>
        <taxon>Deinococcales</taxon>
        <taxon>Deinococcaceae</taxon>
        <taxon>Deinococcus</taxon>
    </lineage>
</organism>
<gene>
    <name evidence="1" type="ORF">ACFP81_01490</name>
</gene>
<accession>A0ABW1Y942</accession>
<dbReference type="SUPFAM" id="SSF55729">
    <property type="entry name" value="Acyl-CoA N-acyltransferases (Nat)"/>
    <property type="match status" value="1"/>
</dbReference>
<name>A0ABW1Y942_9DEIO</name>
<evidence type="ECO:0000313" key="1">
    <source>
        <dbReference type="EMBL" id="MFC6590836.1"/>
    </source>
</evidence>
<evidence type="ECO:0000313" key="2">
    <source>
        <dbReference type="Proteomes" id="UP001596297"/>
    </source>
</evidence>
<dbReference type="Gene3D" id="3.40.630.30">
    <property type="match status" value="1"/>
</dbReference>
<dbReference type="InterPro" id="IPR016181">
    <property type="entry name" value="Acyl_CoA_acyltransferase"/>
</dbReference>
<evidence type="ECO:0008006" key="3">
    <source>
        <dbReference type="Google" id="ProtNLM"/>
    </source>
</evidence>
<proteinExistence type="predicted"/>
<reference evidence="2" key="1">
    <citation type="journal article" date="2019" name="Int. J. Syst. Evol. Microbiol.">
        <title>The Global Catalogue of Microorganisms (GCM) 10K type strain sequencing project: providing services to taxonomists for standard genome sequencing and annotation.</title>
        <authorList>
            <consortium name="The Broad Institute Genomics Platform"/>
            <consortium name="The Broad Institute Genome Sequencing Center for Infectious Disease"/>
            <person name="Wu L."/>
            <person name="Ma J."/>
        </authorList>
    </citation>
    <scope>NUCLEOTIDE SEQUENCE [LARGE SCALE GENOMIC DNA]</scope>
    <source>
        <strain evidence="2">CGMCC 1.15772</strain>
    </source>
</reference>
<dbReference type="Proteomes" id="UP001596297">
    <property type="component" value="Unassembled WGS sequence"/>
</dbReference>
<dbReference type="EMBL" id="JBHSWD010000001">
    <property type="protein sequence ID" value="MFC6590836.1"/>
    <property type="molecule type" value="Genomic_DNA"/>
</dbReference>
<comment type="caution">
    <text evidence="1">The sequence shown here is derived from an EMBL/GenBank/DDBJ whole genome shotgun (WGS) entry which is preliminary data.</text>
</comment>